<dbReference type="AlphaFoldDB" id="A0A673Z8Z9"/>
<feature type="compositionally biased region" description="Basic and acidic residues" evidence="1">
    <location>
        <begin position="39"/>
        <end position="76"/>
    </location>
</feature>
<feature type="compositionally biased region" description="Basic and acidic residues" evidence="1">
    <location>
        <begin position="169"/>
        <end position="186"/>
    </location>
</feature>
<feature type="compositionally biased region" description="Basic and acidic residues" evidence="1">
    <location>
        <begin position="260"/>
        <end position="279"/>
    </location>
</feature>
<sequence>MSSLNYSSPAKEEVYWTEKKALVLNIVVKEEEKEEEEGVTVKEEEETFRMKKEEEEDIALKEEDEGVTVKDEKEPIVEEEEEGVEAVTVEDEEEEAFTIKKEEEEAVKVKEEEEDVAVKIYNEPLGVREGIVAFRMKEEDVIGKEEKEPFREEEDAISIKVKEEVVLGVKKEETEDQINTRERHDYCGSSGKPQQHPDADEAEKSLSRSEHQMDNASPSTLPESPCRASPGNTLLLGMKRLSVLLVDCRKTTGLSGTVRGGEEKKGSDLSHQKIDRESDTEGMDEDSVSDHSYDSSEEEMFLEGKDPLLDRARDSDEQWEPPMSRCSSPTNSDAEAGSSSQTPAVSGSTPSPARPSRGVKRPVEKRRRVHEPAVTTSEAEDRWHTVLEDDVELLPPTFRPKRQPGPQLDMTAKYSPLHLFQMFFSLSVLDSLVSNTNKYGAKKQAGKKEAWQPISIQDLYCYISLVIYMGLVKLKNLKDYWRTSTHYRLPFPTTFMSCKRFLTISRALHISDPQADDDNDKKRGTASFDRLCKIKPLYPSMVEACKTHFQPNQKLSIDERMVASKARIGLKQYMCNTPTKWGYKLFVLADSVCAYTWNCFVYEGKSISDTGKGLSYDSVMELLDFQLLGTGYKLFVDNFYTSPTLFTDLRKLDVWACGTIRPNRVGFPKTKVNDMPKRADRGTMRWIRKDDLLFVKWMDTREVVMCTTIHKSFSGDHVVRRVKDANGTRTTKNVPIPAAVKDYNKSMGGVDLSDALIGYNNVLHMTRKWYRTVFYHFIDIAVVNAFVLQKEMAKSSGQTSMTQLAFRELLIRELTGYGTKSTAAPSVRSTRVTSVVHMPKFITAGMNVPRGQKATAWRRRCVLCRMKSPITCRTCSVCLCFTAERDCYGTWHQQHDIV</sequence>
<dbReference type="Proteomes" id="UP000472277">
    <property type="component" value="Chromosome 38"/>
</dbReference>
<reference evidence="3" key="2">
    <citation type="submission" date="2025-09" db="UniProtKB">
        <authorList>
            <consortium name="Ensembl"/>
        </authorList>
    </citation>
    <scope>IDENTIFICATION</scope>
</reference>
<name>A0A673Z8Z9_SALTR</name>
<feature type="domain" description="PiggyBac transposable element-derived protein" evidence="2">
    <location>
        <begin position="415"/>
        <end position="786"/>
    </location>
</feature>
<feature type="compositionally biased region" description="Basic residues" evidence="1">
    <location>
        <begin position="357"/>
        <end position="369"/>
    </location>
</feature>
<proteinExistence type="predicted"/>
<evidence type="ECO:0000313" key="4">
    <source>
        <dbReference type="Proteomes" id="UP000472277"/>
    </source>
</evidence>
<dbReference type="Pfam" id="PF13843">
    <property type="entry name" value="DDE_Tnp_1_7"/>
    <property type="match status" value="1"/>
</dbReference>
<dbReference type="GeneTree" id="ENSGT00940000163467"/>
<feature type="compositionally biased region" description="Basic and acidic residues" evidence="1">
    <location>
        <begin position="195"/>
        <end position="213"/>
    </location>
</feature>
<accession>A0A673Z8Z9</accession>
<feature type="region of interest" description="Disordered" evidence="1">
    <location>
        <begin position="169"/>
        <end position="233"/>
    </location>
</feature>
<feature type="region of interest" description="Disordered" evidence="1">
    <location>
        <begin position="32"/>
        <end position="96"/>
    </location>
</feature>
<evidence type="ECO:0000256" key="1">
    <source>
        <dbReference type="SAM" id="MobiDB-lite"/>
    </source>
</evidence>
<reference evidence="3" key="1">
    <citation type="submission" date="2025-08" db="UniProtKB">
        <authorList>
            <consortium name="Ensembl"/>
        </authorList>
    </citation>
    <scope>IDENTIFICATION</scope>
</reference>
<organism evidence="3 4">
    <name type="scientific">Salmo trutta</name>
    <name type="common">Brown trout</name>
    <dbReference type="NCBI Taxonomy" id="8032"/>
    <lineage>
        <taxon>Eukaryota</taxon>
        <taxon>Metazoa</taxon>
        <taxon>Chordata</taxon>
        <taxon>Craniata</taxon>
        <taxon>Vertebrata</taxon>
        <taxon>Euteleostomi</taxon>
        <taxon>Actinopterygii</taxon>
        <taxon>Neopterygii</taxon>
        <taxon>Teleostei</taxon>
        <taxon>Protacanthopterygii</taxon>
        <taxon>Salmoniformes</taxon>
        <taxon>Salmonidae</taxon>
        <taxon>Salmoninae</taxon>
        <taxon>Salmo</taxon>
    </lineage>
</organism>
<evidence type="ECO:0000313" key="3">
    <source>
        <dbReference type="Ensembl" id="ENSSTUP00000043120.1"/>
    </source>
</evidence>
<dbReference type="InParanoid" id="A0A673Z8Z9"/>
<feature type="compositionally biased region" description="Basic and acidic residues" evidence="1">
    <location>
        <begin position="302"/>
        <end position="316"/>
    </location>
</feature>
<evidence type="ECO:0000259" key="2">
    <source>
        <dbReference type="Pfam" id="PF13843"/>
    </source>
</evidence>
<protein>
    <recommendedName>
        <fullName evidence="2">PiggyBac transposable element-derived protein domain-containing protein</fullName>
    </recommendedName>
</protein>
<dbReference type="InterPro" id="IPR029526">
    <property type="entry name" value="PGBD"/>
</dbReference>
<dbReference type="PANTHER" id="PTHR46599">
    <property type="entry name" value="PIGGYBAC TRANSPOSABLE ELEMENT-DERIVED PROTEIN 4"/>
    <property type="match status" value="1"/>
</dbReference>
<feature type="compositionally biased region" description="Acidic residues" evidence="1">
    <location>
        <begin position="77"/>
        <end position="96"/>
    </location>
</feature>
<feature type="compositionally biased region" description="Polar residues" evidence="1">
    <location>
        <begin position="325"/>
        <end position="351"/>
    </location>
</feature>
<dbReference type="PANTHER" id="PTHR46599:SF3">
    <property type="entry name" value="PIGGYBAC TRANSPOSABLE ELEMENT-DERIVED PROTEIN 4"/>
    <property type="match status" value="1"/>
</dbReference>
<keyword evidence="4" id="KW-1185">Reference proteome</keyword>
<feature type="region of interest" description="Disordered" evidence="1">
    <location>
        <begin position="251"/>
        <end position="382"/>
    </location>
</feature>
<dbReference type="Ensembl" id="ENSSTUT00000045017.1">
    <property type="protein sequence ID" value="ENSSTUP00000043120.1"/>
    <property type="gene ID" value="ENSSTUG00000018187.1"/>
</dbReference>